<evidence type="ECO:0000259" key="2">
    <source>
        <dbReference type="PROSITE" id="PS51186"/>
    </source>
</evidence>
<evidence type="ECO:0000313" key="4">
    <source>
        <dbReference type="Proteomes" id="UP000530424"/>
    </source>
</evidence>
<feature type="transmembrane region" description="Helical" evidence="1">
    <location>
        <begin position="37"/>
        <end position="56"/>
    </location>
</feature>
<feature type="domain" description="N-acetyltransferase" evidence="2">
    <location>
        <begin position="85"/>
        <end position="210"/>
    </location>
</feature>
<dbReference type="SUPFAM" id="SSF55729">
    <property type="entry name" value="Acyl-CoA N-acyltransferases (Nat)"/>
    <property type="match status" value="1"/>
</dbReference>
<dbReference type="InterPro" id="IPR000182">
    <property type="entry name" value="GNAT_dom"/>
</dbReference>
<dbReference type="GO" id="GO:0016747">
    <property type="term" value="F:acyltransferase activity, transferring groups other than amino-acyl groups"/>
    <property type="evidence" value="ECO:0007669"/>
    <property type="project" value="InterPro"/>
</dbReference>
<dbReference type="AlphaFoldDB" id="A0A853C480"/>
<dbReference type="RefSeq" id="WP_179668374.1">
    <property type="nucleotide sequence ID" value="NZ_JACCFP010000001.1"/>
</dbReference>
<evidence type="ECO:0000256" key="1">
    <source>
        <dbReference type="SAM" id="Phobius"/>
    </source>
</evidence>
<dbReference type="Proteomes" id="UP000530424">
    <property type="component" value="Unassembled WGS sequence"/>
</dbReference>
<reference evidence="3 4" key="1">
    <citation type="submission" date="2020-07" db="EMBL/GenBank/DDBJ databases">
        <title>Sequencing the genomes of 1000 actinobacteria strains.</title>
        <authorList>
            <person name="Klenk H.-P."/>
        </authorList>
    </citation>
    <scope>NUCLEOTIDE SEQUENCE [LARGE SCALE GENOMIC DNA]</scope>
    <source>
        <strain evidence="3 4">DSM 103833</strain>
    </source>
</reference>
<evidence type="ECO:0000313" key="3">
    <source>
        <dbReference type="EMBL" id="NYJ01951.1"/>
    </source>
</evidence>
<gene>
    <name evidence="3" type="ORF">HNR19_002649</name>
</gene>
<dbReference type="EMBL" id="JACCFP010000001">
    <property type="protein sequence ID" value="NYJ01951.1"/>
    <property type="molecule type" value="Genomic_DNA"/>
</dbReference>
<comment type="caution">
    <text evidence="3">The sequence shown here is derived from an EMBL/GenBank/DDBJ whole genome shotgun (WGS) entry which is preliminary data.</text>
</comment>
<keyword evidence="1" id="KW-0472">Membrane</keyword>
<accession>A0A853C480</accession>
<keyword evidence="4" id="KW-1185">Reference proteome</keyword>
<protein>
    <recommendedName>
        <fullName evidence="2">N-acetyltransferase domain-containing protein</fullName>
    </recommendedName>
</protein>
<keyword evidence="1" id="KW-0812">Transmembrane</keyword>
<sequence>MDWLAEHWIDALGWGGSALLVYSLLQQRVLRFRTLNLVAGIVLIVFNAILGVWPMVALNVVTSAINLWFIAQLTRQRHDDDVFEVIEVGLNDQYLRHVLDTHADDIRKHQPTFVGHAQSGEEAFVVVRGDETVGVVIVKREADVAHVHLDYVTPRYRDFTPGEFVWRRSDLLRKHGYRRVMTSPDVVDPYYDKIGFRPEGNVFVLDVEAA</sequence>
<keyword evidence="1" id="KW-1133">Transmembrane helix</keyword>
<organism evidence="3 4">
    <name type="scientific">Nocardioides thalensis</name>
    <dbReference type="NCBI Taxonomy" id="1914755"/>
    <lineage>
        <taxon>Bacteria</taxon>
        <taxon>Bacillati</taxon>
        <taxon>Actinomycetota</taxon>
        <taxon>Actinomycetes</taxon>
        <taxon>Propionibacteriales</taxon>
        <taxon>Nocardioidaceae</taxon>
        <taxon>Nocardioides</taxon>
    </lineage>
</organism>
<proteinExistence type="predicted"/>
<dbReference type="PROSITE" id="PS51186">
    <property type="entry name" value="GNAT"/>
    <property type="match status" value="1"/>
</dbReference>
<dbReference type="InterPro" id="IPR016181">
    <property type="entry name" value="Acyl_CoA_acyltransferase"/>
</dbReference>
<name>A0A853C480_9ACTN</name>
<dbReference type="Gene3D" id="3.40.630.30">
    <property type="match status" value="1"/>
</dbReference>